<feature type="domain" description="Response regulatory" evidence="7">
    <location>
        <begin position="2"/>
        <end position="119"/>
    </location>
</feature>
<dbReference type="SMART" id="SM00388">
    <property type="entry name" value="HisKA"/>
    <property type="match status" value="1"/>
</dbReference>
<keyword evidence="3 4" id="KW-0597">Phosphoprotein</keyword>
<evidence type="ECO:0000256" key="5">
    <source>
        <dbReference type="SAM" id="Coils"/>
    </source>
</evidence>
<dbReference type="Gene3D" id="3.40.50.2300">
    <property type="match status" value="2"/>
</dbReference>
<dbReference type="Proteomes" id="UP000469346">
    <property type="component" value="Unassembled WGS sequence"/>
</dbReference>
<feature type="domain" description="Response regulatory" evidence="7">
    <location>
        <begin position="674"/>
        <end position="790"/>
    </location>
</feature>
<sequence>MKILIVDDNPVDRAFLRANVEKRGCEAVEAGNGLEGLEMATLHRPDVIVSDVLMPEMDGFEFLKAARRRPELRDIPFIFYSSVYTGDKEEDFARELGAAAFIRKPADPEALWARINAILQECRVKPAAPPPGAAPDETRFFKKYSGIVAARLEEKVRELEEAKARLEESERFYRNLFGSLRDVVIITDPDRRILDANQPALRETFGYEREEILGRDVGLLYEEPAPRGGESAPAVFGEPREGAAQVDFRRKDGGRFTGELHLQEMRDEDGRPLGKIGVIRDVSDRRRTERLIKKILESVGEGFVLIDPDYRIVCPNLAYCHLAGVADAESLKGRHCYEASHHSDRPCWERGEACPVKVTFETGEPHAVVHRHFDEDGRTGYVEVHSYPLRDDTGRIVSVIEIMNDITEKRELEEQLRHSQKIQAVGKLAGGIAHDFNNILTAIIGFGSLLQARMRPDDPLLSYVRQILASAEKAASLTQSLLAFSRKQVIQPEPVRLNTIIRNMEGLLARLVGEDIRVETDLSPADPTILADSGQIDQVLMNLAANARDAMPGGGVLHVATDVVTLDAEFVRARGRGQPGPHALLRVTDTGTGMTEEVKDRIFEPFFTTKDIGQGTGLGLAMVHGIVEQHKGHIDVRSTPGQGTEFSIYLPLSPVPAREPEAETDEVPEPGGETVLLAEDNPEVRTLLTEILQDYGYEVLLAEDGEEALEVFDRHRGEVDLLLFDLMMPRLGGREAFQAIQARKPGIRVVFISGYATDYAYKKGLLEKGAVFVSKPVSPNELLKAIREALDRAPTRREGAA</sequence>
<comment type="catalytic activity">
    <reaction evidence="1">
        <text>ATP + protein L-histidine = ADP + protein N-phospho-L-histidine.</text>
        <dbReference type="EC" id="2.7.13.3"/>
    </reaction>
</comment>
<dbReference type="Pfam" id="PF13426">
    <property type="entry name" value="PAS_9"/>
    <property type="match status" value="1"/>
</dbReference>
<dbReference type="PROSITE" id="PS50113">
    <property type="entry name" value="PAC"/>
    <property type="match status" value="2"/>
</dbReference>
<dbReference type="Gene3D" id="1.10.287.130">
    <property type="match status" value="1"/>
</dbReference>
<dbReference type="SMART" id="SM00387">
    <property type="entry name" value="HATPase_c"/>
    <property type="match status" value="1"/>
</dbReference>
<gene>
    <name evidence="10" type="ORF">G3N55_01250</name>
</gene>
<protein>
    <recommendedName>
        <fullName evidence="2">histidine kinase</fullName>
        <ecNumber evidence="2">2.7.13.3</ecNumber>
    </recommendedName>
</protein>
<dbReference type="PANTHER" id="PTHR43065:SF42">
    <property type="entry name" value="TWO-COMPONENT SENSOR PPRA"/>
    <property type="match status" value="1"/>
</dbReference>
<dbReference type="SMART" id="SM00091">
    <property type="entry name" value="PAS"/>
    <property type="match status" value="2"/>
</dbReference>
<dbReference type="InterPro" id="IPR001610">
    <property type="entry name" value="PAC"/>
</dbReference>
<evidence type="ECO:0000256" key="3">
    <source>
        <dbReference type="ARBA" id="ARBA00022553"/>
    </source>
</evidence>
<name>A0A6N9TK67_DISTH</name>
<feature type="domain" description="PAC" evidence="9">
    <location>
        <begin position="242"/>
        <end position="294"/>
    </location>
</feature>
<feature type="domain" description="Histidine kinase" evidence="6">
    <location>
        <begin position="431"/>
        <end position="654"/>
    </location>
</feature>
<feature type="coiled-coil region" evidence="5">
    <location>
        <begin position="149"/>
        <end position="176"/>
    </location>
</feature>
<dbReference type="SUPFAM" id="SSF52172">
    <property type="entry name" value="CheY-like"/>
    <property type="match status" value="2"/>
</dbReference>
<dbReference type="AlphaFoldDB" id="A0A6N9TK67"/>
<dbReference type="CDD" id="cd00156">
    <property type="entry name" value="REC"/>
    <property type="match status" value="1"/>
</dbReference>
<feature type="domain" description="PAS" evidence="8">
    <location>
        <begin position="169"/>
        <end position="222"/>
    </location>
</feature>
<evidence type="ECO:0000259" key="9">
    <source>
        <dbReference type="PROSITE" id="PS50113"/>
    </source>
</evidence>
<evidence type="ECO:0000256" key="4">
    <source>
        <dbReference type="PROSITE-ProRule" id="PRU00169"/>
    </source>
</evidence>
<dbReference type="Gene3D" id="3.30.565.10">
    <property type="entry name" value="Histidine kinase-like ATPase, C-terminal domain"/>
    <property type="match status" value="1"/>
</dbReference>
<dbReference type="Gene3D" id="3.30.450.20">
    <property type="entry name" value="PAS domain"/>
    <property type="match status" value="2"/>
</dbReference>
<dbReference type="PRINTS" id="PR00344">
    <property type="entry name" value="BCTRLSENSOR"/>
</dbReference>
<dbReference type="InterPro" id="IPR005467">
    <property type="entry name" value="His_kinase_dom"/>
</dbReference>
<dbReference type="GO" id="GO:0000155">
    <property type="term" value="F:phosphorelay sensor kinase activity"/>
    <property type="evidence" value="ECO:0007669"/>
    <property type="project" value="InterPro"/>
</dbReference>
<dbReference type="EMBL" id="JAAGRR010000006">
    <property type="protein sequence ID" value="NDY41479.1"/>
    <property type="molecule type" value="Genomic_DNA"/>
</dbReference>
<dbReference type="Pfam" id="PF08448">
    <property type="entry name" value="PAS_4"/>
    <property type="match status" value="1"/>
</dbReference>
<dbReference type="InterPro" id="IPR001789">
    <property type="entry name" value="Sig_transdc_resp-reg_receiver"/>
</dbReference>
<evidence type="ECO:0000256" key="2">
    <source>
        <dbReference type="ARBA" id="ARBA00012438"/>
    </source>
</evidence>
<evidence type="ECO:0000259" key="7">
    <source>
        <dbReference type="PROSITE" id="PS50110"/>
    </source>
</evidence>
<dbReference type="InterPro" id="IPR036097">
    <property type="entry name" value="HisK_dim/P_sf"/>
</dbReference>
<dbReference type="PROSITE" id="PS50112">
    <property type="entry name" value="PAS"/>
    <property type="match status" value="1"/>
</dbReference>
<evidence type="ECO:0000313" key="11">
    <source>
        <dbReference type="Proteomes" id="UP000469346"/>
    </source>
</evidence>
<dbReference type="Pfam" id="PF00512">
    <property type="entry name" value="HisKA"/>
    <property type="match status" value="1"/>
</dbReference>
<comment type="caution">
    <text evidence="10">The sequence shown here is derived from an EMBL/GenBank/DDBJ whole genome shotgun (WGS) entry which is preliminary data.</text>
</comment>
<evidence type="ECO:0000259" key="8">
    <source>
        <dbReference type="PROSITE" id="PS50112"/>
    </source>
</evidence>
<dbReference type="NCBIfam" id="TIGR00229">
    <property type="entry name" value="sensory_box"/>
    <property type="match status" value="2"/>
</dbReference>
<dbReference type="SUPFAM" id="SSF55785">
    <property type="entry name" value="PYP-like sensor domain (PAS domain)"/>
    <property type="match status" value="2"/>
</dbReference>
<keyword evidence="11" id="KW-1185">Reference proteome</keyword>
<feature type="modified residue" description="4-aspartylphosphate" evidence="4">
    <location>
        <position position="51"/>
    </location>
</feature>
<keyword evidence="5" id="KW-0175">Coiled coil</keyword>
<reference evidence="10 11" key="1">
    <citation type="submission" date="2020-02" db="EMBL/GenBank/DDBJ databases">
        <title>Comparative genomics of sulfur disproportionating microorganisms.</title>
        <authorList>
            <person name="Ward L.M."/>
            <person name="Bertran E."/>
            <person name="Johnston D.T."/>
        </authorList>
    </citation>
    <scope>NUCLEOTIDE SEQUENCE [LARGE SCALE GENOMIC DNA]</scope>
    <source>
        <strain evidence="10 11">DSM 100025</strain>
    </source>
</reference>
<evidence type="ECO:0000313" key="10">
    <source>
        <dbReference type="EMBL" id="NDY41479.1"/>
    </source>
</evidence>
<feature type="domain" description="PAC" evidence="9">
    <location>
        <begin position="366"/>
        <end position="418"/>
    </location>
</feature>
<evidence type="ECO:0000259" key="6">
    <source>
        <dbReference type="PROSITE" id="PS50109"/>
    </source>
</evidence>
<dbReference type="CDD" id="cd00130">
    <property type="entry name" value="PAS"/>
    <property type="match status" value="2"/>
</dbReference>
<dbReference type="PROSITE" id="PS50110">
    <property type="entry name" value="RESPONSE_REGULATORY"/>
    <property type="match status" value="2"/>
</dbReference>
<proteinExistence type="predicted"/>
<dbReference type="InterPro" id="IPR003661">
    <property type="entry name" value="HisK_dim/P_dom"/>
</dbReference>
<dbReference type="Pfam" id="PF02518">
    <property type="entry name" value="HATPase_c"/>
    <property type="match status" value="1"/>
</dbReference>
<dbReference type="SUPFAM" id="SSF55874">
    <property type="entry name" value="ATPase domain of HSP90 chaperone/DNA topoisomerase II/histidine kinase"/>
    <property type="match status" value="1"/>
</dbReference>
<dbReference type="SMART" id="SM00086">
    <property type="entry name" value="PAC"/>
    <property type="match status" value="2"/>
</dbReference>
<dbReference type="InterPro" id="IPR036890">
    <property type="entry name" value="HATPase_C_sf"/>
</dbReference>
<dbReference type="InterPro" id="IPR003594">
    <property type="entry name" value="HATPase_dom"/>
</dbReference>
<evidence type="ECO:0000256" key="1">
    <source>
        <dbReference type="ARBA" id="ARBA00000085"/>
    </source>
</evidence>
<dbReference type="InterPro" id="IPR035965">
    <property type="entry name" value="PAS-like_dom_sf"/>
</dbReference>
<dbReference type="PANTHER" id="PTHR43065">
    <property type="entry name" value="SENSOR HISTIDINE KINASE"/>
    <property type="match status" value="1"/>
</dbReference>
<dbReference type="RefSeq" id="WP_163297640.1">
    <property type="nucleotide sequence ID" value="NZ_JAAGRR010000006.1"/>
</dbReference>
<dbReference type="InterPro" id="IPR011006">
    <property type="entry name" value="CheY-like_superfamily"/>
</dbReference>
<dbReference type="InterPro" id="IPR013656">
    <property type="entry name" value="PAS_4"/>
</dbReference>
<dbReference type="EC" id="2.7.13.3" evidence="2"/>
<accession>A0A6N9TK67</accession>
<dbReference type="InterPro" id="IPR000014">
    <property type="entry name" value="PAS"/>
</dbReference>
<dbReference type="SUPFAM" id="SSF47384">
    <property type="entry name" value="Homodimeric domain of signal transducing histidine kinase"/>
    <property type="match status" value="1"/>
</dbReference>
<organism evidence="10 11">
    <name type="scientific">Dissulfurirhabdus thermomarina</name>
    <dbReference type="NCBI Taxonomy" id="1765737"/>
    <lineage>
        <taxon>Bacteria</taxon>
        <taxon>Deltaproteobacteria</taxon>
        <taxon>Dissulfurirhabdaceae</taxon>
        <taxon>Dissulfurirhabdus</taxon>
    </lineage>
</organism>
<dbReference type="InterPro" id="IPR004358">
    <property type="entry name" value="Sig_transdc_His_kin-like_C"/>
</dbReference>
<dbReference type="Pfam" id="PF00072">
    <property type="entry name" value="Response_reg"/>
    <property type="match status" value="2"/>
</dbReference>
<dbReference type="InterPro" id="IPR000700">
    <property type="entry name" value="PAS-assoc_C"/>
</dbReference>
<dbReference type="PROSITE" id="PS50109">
    <property type="entry name" value="HIS_KIN"/>
    <property type="match status" value="1"/>
</dbReference>
<feature type="modified residue" description="4-aspartylphosphate" evidence="4">
    <location>
        <position position="725"/>
    </location>
</feature>
<dbReference type="CDD" id="cd00082">
    <property type="entry name" value="HisKA"/>
    <property type="match status" value="1"/>
</dbReference>
<dbReference type="SMART" id="SM00448">
    <property type="entry name" value="REC"/>
    <property type="match status" value="2"/>
</dbReference>